<keyword evidence="8" id="KW-1185">Reference proteome</keyword>
<keyword evidence="2 6" id="KW-0813">Transport</keyword>
<dbReference type="AlphaFoldDB" id="A0A0M3RQZ9"/>
<feature type="transmembrane region" description="Helical" evidence="6">
    <location>
        <begin position="150"/>
        <end position="171"/>
    </location>
</feature>
<evidence type="ECO:0000256" key="1">
    <source>
        <dbReference type="ARBA" id="ARBA00004141"/>
    </source>
</evidence>
<reference evidence="7 8" key="1">
    <citation type="journal article" date="2020" name="Mol. Plant Pathol.">
        <title>Plasmid composition and the chpG gene determine the virulence level of Clavibacter capsici natural isolates in pepper.</title>
        <authorList>
            <person name="Hwang I.S."/>
            <person name="Lee H.M."/>
            <person name="Oh E.J."/>
            <person name="Lee S."/>
            <person name="Heu S."/>
            <person name="Oh C.S."/>
        </authorList>
    </citation>
    <scope>NUCLEOTIDE SEQUENCE [LARGE SCALE GENOMIC DNA]</scope>
    <source>
        <strain evidence="7 8">1101</strain>
    </source>
</reference>
<evidence type="ECO:0000256" key="6">
    <source>
        <dbReference type="RuleBase" id="RU363032"/>
    </source>
</evidence>
<dbReference type="Pfam" id="PF00528">
    <property type="entry name" value="BPD_transp_1"/>
    <property type="match status" value="1"/>
</dbReference>
<keyword evidence="3 6" id="KW-0812">Transmembrane</keyword>
<proteinExistence type="inferred from homology"/>
<name>A0A0M3RQZ9_9MICO</name>
<dbReference type="Gene3D" id="1.10.3720.10">
    <property type="entry name" value="MetI-like"/>
    <property type="match status" value="1"/>
</dbReference>
<dbReference type="Proteomes" id="UP000503164">
    <property type="component" value="Chromosome"/>
</dbReference>
<comment type="similarity">
    <text evidence="6">Belongs to the binding-protein-dependent transport system permease family.</text>
</comment>
<dbReference type="SUPFAM" id="SSF161098">
    <property type="entry name" value="MetI-like"/>
    <property type="match status" value="1"/>
</dbReference>
<organism evidence="7 8">
    <name type="scientific">Clavibacter capsici</name>
    <dbReference type="NCBI Taxonomy" id="1874630"/>
    <lineage>
        <taxon>Bacteria</taxon>
        <taxon>Bacillati</taxon>
        <taxon>Actinomycetota</taxon>
        <taxon>Actinomycetes</taxon>
        <taxon>Micrococcales</taxon>
        <taxon>Microbacteriaceae</taxon>
        <taxon>Clavibacter</taxon>
    </lineage>
</organism>
<dbReference type="InterPro" id="IPR035906">
    <property type="entry name" value="MetI-like_sf"/>
</dbReference>
<dbReference type="GO" id="GO:0055085">
    <property type="term" value="P:transmembrane transport"/>
    <property type="evidence" value="ECO:0007669"/>
    <property type="project" value="InterPro"/>
</dbReference>
<dbReference type="EMBL" id="CP048049">
    <property type="protein sequence ID" value="QIS44904.1"/>
    <property type="molecule type" value="Genomic_DNA"/>
</dbReference>
<evidence type="ECO:0000313" key="7">
    <source>
        <dbReference type="EMBL" id="QIS44904.1"/>
    </source>
</evidence>
<dbReference type="RefSeq" id="WP_053774401.1">
    <property type="nucleotide sequence ID" value="NZ_CP012573.1"/>
</dbReference>
<dbReference type="PANTHER" id="PTHR30177:SF4">
    <property type="entry name" value="OSMOPROTECTANT IMPORT PERMEASE PROTEIN OSMW"/>
    <property type="match status" value="1"/>
</dbReference>
<dbReference type="InterPro" id="IPR000515">
    <property type="entry name" value="MetI-like"/>
</dbReference>
<dbReference type="PANTHER" id="PTHR30177">
    <property type="entry name" value="GLYCINE BETAINE/L-PROLINE TRANSPORT SYSTEM PERMEASE PROTEIN PROW"/>
    <property type="match status" value="1"/>
</dbReference>
<feature type="transmembrane region" description="Helical" evidence="6">
    <location>
        <begin position="183"/>
        <end position="205"/>
    </location>
</feature>
<feature type="transmembrane region" description="Helical" evidence="6">
    <location>
        <begin position="125"/>
        <end position="144"/>
    </location>
</feature>
<dbReference type="PROSITE" id="PS50928">
    <property type="entry name" value="ABC_TM1"/>
    <property type="match status" value="1"/>
</dbReference>
<gene>
    <name evidence="7" type="ORF">GW570_07305</name>
</gene>
<dbReference type="GO" id="GO:0031460">
    <property type="term" value="P:glycine betaine transport"/>
    <property type="evidence" value="ECO:0007669"/>
    <property type="project" value="TreeGrafter"/>
</dbReference>
<comment type="subcellular location">
    <subcellularLocation>
        <location evidence="6">Cell membrane</location>
        <topology evidence="6">Multi-pass membrane protein</topology>
    </subcellularLocation>
    <subcellularLocation>
        <location evidence="1">Membrane</location>
        <topology evidence="1">Multi-pass membrane protein</topology>
    </subcellularLocation>
</comment>
<evidence type="ECO:0000256" key="4">
    <source>
        <dbReference type="ARBA" id="ARBA00022989"/>
    </source>
</evidence>
<evidence type="ECO:0000256" key="3">
    <source>
        <dbReference type="ARBA" id="ARBA00022692"/>
    </source>
</evidence>
<dbReference type="CDD" id="cd06261">
    <property type="entry name" value="TM_PBP2"/>
    <property type="match status" value="1"/>
</dbReference>
<feature type="transmembrane region" description="Helical" evidence="6">
    <location>
        <begin position="50"/>
        <end position="73"/>
    </location>
</feature>
<feature type="transmembrane region" description="Helical" evidence="6">
    <location>
        <begin position="85"/>
        <end position="104"/>
    </location>
</feature>
<accession>A0A0M3RQZ9</accession>
<feature type="transmembrane region" description="Helical" evidence="6">
    <location>
        <begin position="15"/>
        <end position="38"/>
    </location>
</feature>
<sequence length="232" mass="24585">MNWVIANIQTVLDLAAAHVALAAPPVLLGLVISLPLGWLANRYRRTRGALLTIGGALYTIPSIALLLAMPAIIGTNILDPRNVVVALTVYAVALMIRITSDALASVSEDVKQSATAMGYAGWARFWRVELPLAGPVLLAGLRVVSVSTVSMVTVGSLSGILSLGTMILSGYRRQFYTEIITGIVGIVVIALVFDLILLLAGRLLMPWSTQPSLRARTRSARRAALVTDASAS</sequence>
<keyword evidence="4 6" id="KW-1133">Transmembrane helix</keyword>
<keyword evidence="5 6" id="KW-0472">Membrane</keyword>
<evidence type="ECO:0000256" key="2">
    <source>
        <dbReference type="ARBA" id="ARBA00022448"/>
    </source>
</evidence>
<protein>
    <submittedName>
        <fullName evidence="7">ABC transporter permease subunit</fullName>
    </submittedName>
</protein>
<dbReference type="InterPro" id="IPR051204">
    <property type="entry name" value="ABC_transp_perm/SBD"/>
</dbReference>
<dbReference type="KEGG" id="ccap:AES38_07280"/>
<evidence type="ECO:0000313" key="8">
    <source>
        <dbReference type="Proteomes" id="UP000503164"/>
    </source>
</evidence>
<evidence type="ECO:0000256" key="5">
    <source>
        <dbReference type="ARBA" id="ARBA00023136"/>
    </source>
</evidence>
<dbReference type="GO" id="GO:0005886">
    <property type="term" value="C:plasma membrane"/>
    <property type="evidence" value="ECO:0007669"/>
    <property type="project" value="UniProtKB-SubCell"/>
</dbReference>